<keyword evidence="3" id="KW-1185">Reference proteome</keyword>
<dbReference type="AlphaFoldDB" id="A0A0E0J3F4"/>
<accession>A0A0E0J3F4</accession>
<sequence length="281" mass="30741">MTTTPGGYAARWELRPHPVSTNDRRANTKSLEAKPSAIGHTFTHPSCRVRSVSLANQRTATVKARGEDHTLPGLTTRNSATPEGSKSPGNRQALAMPLPAKLGVPYTIGPAEPGSAGAGCASRSLAQVLTSLTLDPSTTPAIPAWSWEATGLRFEFIKSTPTRDDPITPVRSQDATRLRFKFVKTTPLRDDPSHCDMESIGHETQVWVGVLGRCALEGSLTWPPLRRRETYTSTPVTYGLLRFVATWRPTPPRRPPMPPPDDVVYVQDGYFIAAWRLAPPR</sequence>
<proteinExistence type="predicted"/>
<name>A0A0E0J3F4_ORYNI</name>
<dbReference type="HOGENOM" id="CLU_086501_0_0_1"/>
<dbReference type="Gramene" id="ONIVA11G17370.1">
    <property type="protein sequence ID" value="ONIVA11G17370.1"/>
    <property type="gene ID" value="ONIVA11G17370"/>
</dbReference>
<reference evidence="2" key="2">
    <citation type="submission" date="2018-04" db="EMBL/GenBank/DDBJ databases">
        <title>OnivRS2 (Oryza nivara Reference Sequence Version 2).</title>
        <authorList>
            <person name="Zhang J."/>
            <person name="Kudrna D."/>
            <person name="Lee S."/>
            <person name="Talag J."/>
            <person name="Rajasekar S."/>
            <person name="Welchert J."/>
            <person name="Hsing Y.-I."/>
            <person name="Wing R.A."/>
        </authorList>
    </citation>
    <scope>NUCLEOTIDE SEQUENCE [LARGE SCALE GENOMIC DNA]</scope>
    <source>
        <strain evidence="2">SL10</strain>
    </source>
</reference>
<feature type="compositionally biased region" description="Basic and acidic residues" evidence="1">
    <location>
        <begin position="12"/>
        <end position="26"/>
    </location>
</feature>
<organism evidence="2">
    <name type="scientific">Oryza nivara</name>
    <name type="common">Indian wild rice</name>
    <name type="synonym">Oryza sativa f. spontanea</name>
    <dbReference type="NCBI Taxonomy" id="4536"/>
    <lineage>
        <taxon>Eukaryota</taxon>
        <taxon>Viridiplantae</taxon>
        <taxon>Streptophyta</taxon>
        <taxon>Embryophyta</taxon>
        <taxon>Tracheophyta</taxon>
        <taxon>Spermatophyta</taxon>
        <taxon>Magnoliopsida</taxon>
        <taxon>Liliopsida</taxon>
        <taxon>Poales</taxon>
        <taxon>Poaceae</taxon>
        <taxon>BOP clade</taxon>
        <taxon>Oryzoideae</taxon>
        <taxon>Oryzeae</taxon>
        <taxon>Oryzinae</taxon>
        <taxon>Oryza</taxon>
    </lineage>
</organism>
<protein>
    <submittedName>
        <fullName evidence="2">Uncharacterized protein</fullName>
    </submittedName>
</protein>
<dbReference type="EnsemblPlants" id="ONIVA11G17370.1">
    <property type="protein sequence ID" value="ONIVA11G17370.1"/>
    <property type="gene ID" value="ONIVA11G17370"/>
</dbReference>
<evidence type="ECO:0000313" key="2">
    <source>
        <dbReference type="EnsemblPlants" id="ONIVA11G17370.1"/>
    </source>
</evidence>
<feature type="region of interest" description="Disordered" evidence="1">
    <location>
        <begin position="61"/>
        <end position="90"/>
    </location>
</feature>
<feature type="compositionally biased region" description="Polar residues" evidence="1">
    <location>
        <begin position="73"/>
        <end position="90"/>
    </location>
</feature>
<feature type="region of interest" description="Disordered" evidence="1">
    <location>
        <begin position="1"/>
        <end position="27"/>
    </location>
</feature>
<evidence type="ECO:0000313" key="3">
    <source>
        <dbReference type="Proteomes" id="UP000006591"/>
    </source>
</evidence>
<evidence type="ECO:0000256" key="1">
    <source>
        <dbReference type="SAM" id="MobiDB-lite"/>
    </source>
</evidence>
<dbReference type="Proteomes" id="UP000006591">
    <property type="component" value="Chromosome 11"/>
</dbReference>
<reference evidence="2" key="1">
    <citation type="submission" date="2015-04" db="UniProtKB">
        <authorList>
            <consortium name="EnsemblPlants"/>
        </authorList>
    </citation>
    <scope>IDENTIFICATION</scope>
    <source>
        <strain evidence="2">SL10</strain>
    </source>
</reference>